<dbReference type="eggNOG" id="COG0583">
    <property type="taxonomic scope" value="Bacteria"/>
</dbReference>
<dbReference type="PIR" id="F96991">
    <property type="entry name" value="F96991"/>
</dbReference>
<evidence type="ECO:0000313" key="6">
    <source>
        <dbReference type="EMBL" id="AAK78721.1"/>
    </source>
</evidence>
<dbReference type="AlphaFoldDB" id="Q97L21"/>
<dbReference type="PATRIC" id="fig|272562.8.peg.951"/>
<dbReference type="InterPro" id="IPR036388">
    <property type="entry name" value="WH-like_DNA-bd_sf"/>
</dbReference>
<keyword evidence="4" id="KW-0804">Transcription</keyword>
<keyword evidence="7" id="KW-1185">Reference proteome</keyword>
<dbReference type="Gene3D" id="3.40.190.290">
    <property type="match status" value="1"/>
</dbReference>
<dbReference type="Pfam" id="PF03466">
    <property type="entry name" value="LysR_substrate"/>
    <property type="match status" value="1"/>
</dbReference>
<evidence type="ECO:0000256" key="3">
    <source>
        <dbReference type="ARBA" id="ARBA00023125"/>
    </source>
</evidence>
<organism evidence="6 7">
    <name type="scientific">Clostridium acetobutylicum (strain ATCC 824 / DSM 792 / JCM 1419 / IAM 19013 / LMG 5710 / NBRC 13948 / NRRL B-527 / VKM B-1787 / 2291 / W)</name>
    <dbReference type="NCBI Taxonomy" id="272562"/>
    <lineage>
        <taxon>Bacteria</taxon>
        <taxon>Bacillati</taxon>
        <taxon>Bacillota</taxon>
        <taxon>Clostridia</taxon>
        <taxon>Eubacteriales</taxon>
        <taxon>Clostridiaceae</taxon>
        <taxon>Clostridium</taxon>
    </lineage>
</organism>
<accession>Q97L21</accession>
<comment type="similarity">
    <text evidence="1">Belongs to the LysR transcriptional regulatory family.</text>
</comment>
<dbReference type="RefSeq" id="WP_010964063.1">
    <property type="nucleotide sequence ID" value="NC_003030.1"/>
</dbReference>
<dbReference type="EMBL" id="AE001437">
    <property type="protein sequence ID" value="AAK78721.1"/>
    <property type="molecule type" value="Genomic_DNA"/>
</dbReference>
<dbReference type="OrthoDB" id="9803714at2"/>
<evidence type="ECO:0000256" key="4">
    <source>
        <dbReference type="ARBA" id="ARBA00023163"/>
    </source>
</evidence>
<dbReference type="PANTHER" id="PTHR30419">
    <property type="entry name" value="HTH-TYPE TRANSCRIPTIONAL REGULATOR YBHD"/>
    <property type="match status" value="1"/>
</dbReference>
<reference evidence="6 7" key="1">
    <citation type="journal article" date="2001" name="J. Bacteriol.">
        <title>Genome sequence and comparative analysis of the solvent-producing bacterium Clostridium acetobutylicum.</title>
        <authorList>
            <person name="Nolling J."/>
            <person name="Breton G."/>
            <person name="Omelchenko M.V."/>
            <person name="Makarova K.S."/>
            <person name="Zeng Q."/>
            <person name="Gibson R."/>
            <person name="Lee H.M."/>
            <person name="Dubois J."/>
            <person name="Qiu D."/>
            <person name="Hitti J."/>
            <person name="Wolf Y.I."/>
            <person name="Tatusov R.L."/>
            <person name="Sabathe F."/>
            <person name="Doucette-Stamm L."/>
            <person name="Soucaille P."/>
            <person name="Daly M.J."/>
            <person name="Bennett G.N."/>
            <person name="Koonin E.V."/>
            <person name="Smith D.R."/>
        </authorList>
    </citation>
    <scope>NUCLEOTIDE SEQUENCE [LARGE SCALE GENOMIC DNA]</scope>
    <source>
        <strain evidence="7">ATCC 824 / DSM 792 / JCM 1419 / LMG 5710 / VKM B-1787</strain>
    </source>
</reference>
<dbReference type="InterPro" id="IPR005119">
    <property type="entry name" value="LysR_subst-bd"/>
</dbReference>
<dbReference type="SUPFAM" id="SSF46785">
    <property type="entry name" value="Winged helix' DNA-binding domain"/>
    <property type="match status" value="1"/>
</dbReference>
<keyword evidence="2" id="KW-0805">Transcription regulation</keyword>
<dbReference type="Proteomes" id="UP000000814">
    <property type="component" value="Chromosome"/>
</dbReference>
<sequence>MDIKQLTYFISIAEEGNITRAAERLHIAQPHLSNQLKLLEDELGVMLVKRTTRRIKLTNAGEMLLHRAKQMLELRDRTIKELKDFNEGLQGTLSIGAISSAGDILLPNWIYNFHKKYPNIDFHIRECDTHEVLELLNNGLIEVGIIRTPLNSELYESILLPDEPMIAAANENMFWRDEPKVIDMKDLSSKPLLMHRRYAKMIIEACEQSGFEPRVLGKIEDTRAILLWANTGMGVAIIPKDWIGIIPNINLKYAQIKKSSLKTRTAIVWKKGEYLSAAAKHFLENCKHFMDKQ</sequence>
<dbReference type="HOGENOM" id="CLU_039613_6_2_9"/>
<dbReference type="CDD" id="cd05466">
    <property type="entry name" value="PBP2_LTTR_substrate"/>
    <property type="match status" value="1"/>
</dbReference>
<keyword evidence="3" id="KW-0238">DNA-binding</keyword>
<dbReference type="InterPro" id="IPR036390">
    <property type="entry name" value="WH_DNA-bd_sf"/>
</dbReference>
<evidence type="ECO:0000256" key="1">
    <source>
        <dbReference type="ARBA" id="ARBA00009437"/>
    </source>
</evidence>
<evidence type="ECO:0000256" key="2">
    <source>
        <dbReference type="ARBA" id="ARBA00023015"/>
    </source>
</evidence>
<dbReference type="Pfam" id="PF00126">
    <property type="entry name" value="HTH_1"/>
    <property type="match status" value="1"/>
</dbReference>
<protein>
    <submittedName>
        <fullName evidence="6">Transcriptional regulator, LysR family</fullName>
    </submittedName>
</protein>
<evidence type="ECO:0000259" key="5">
    <source>
        <dbReference type="PROSITE" id="PS50931"/>
    </source>
</evidence>
<dbReference type="Gene3D" id="1.10.10.10">
    <property type="entry name" value="Winged helix-like DNA-binding domain superfamily/Winged helix DNA-binding domain"/>
    <property type="match status" value="1"/>
</dbReference>
<dbReference type="PANTHER" id="PTHR30419:SF28">
    <property type="entry name" value="HTH-TYPE TRANSCRIPTIONAL REGULATOR BSDA"/>
    <property type="match status" value="1"/>
</dbReference>
<evidence type="ECO:0000313" key="7">
    <source>
        <dbReference type="Proteomes" id="UP000000814"/>
    </source>
</evidence>
<dbReference type="GeneID" id="44997256"/>
<gene>
    <name evidence="6" type="ordered locus">CA_C0745</name>
</gene>
<dbReference type="GO" id="GO:0003700">
    <property type="term" value="F:DNA-binding transcription factor activity"/>
    <property type="evidence" value="ECO:0007669"/>
    <property type="project" value="InterPro"/>
</dbReference>
<dbReference type="InterPro" id="IPR000847">
    <property type="entry name" value="LysR_HTH_N"/>
</dbReference>
<dbReference type="InterPro" id="IPR050950">
    <property type="entry name" value="HTH-type_LysR_regulators"/>
</dbReference>
<dbReference type="PROSITE" id="PS50931">
    <property type="entry name" value="HTH_LYSR"/>
    <property type="match status" value="1"/>
</dbReference>
<dbReference type="FunFam" id="1.10.10.10:FF:000001">
    <property type="entry name" value="LysR family transcriptional regulator"/>
    <property type="match status" value="1"/>
</dbReference>
<dbReference type="GO" id="GO:0005829">
    <property type="term" value="C:cytosol"/>
    <property type="evidence" value="ECO:0007669"/>
    <property type="project" value="TreeGrafter"/>
</dbReference>
<dbReference type="STRING" id="272562.CA_C0745"/>
<proteinExistence type="inferred from homology"/>
<dbReference type="PRINTS" id="PR00039">
    <property type="entry name" value="HTHLYSR"/>
</dbReference>
<dbReference type="GO" id="GO:0003677">
    <property type="term" value="F:DNA binding"/>
    <property type="evidence" value="ECO:0007669"/>
    <property type="project" value="UniProtKB-KW"/>
</dbReference>
<dbReference type="KEGG" id="cac:CA_C0745"/>
<name>Q97L21_CLOAB</name>
<feature type="domain" description="HTH lysR-type" evidence="5">
    <location>
        <begin position="1"/>
        <end position="58"/>
    </location>
</feature>
<dbReference type="SUPFAM" id="SSF53850">
    <property type="entry name" value="Periplasmic binding protein-like II"/>
    <property type="match status" value="1"/>
</dbReference>